<evidence type="ECO:0000313" key="2">
    <source>
        <dbReference type="Proteomes" id="UP000503162"/>
    </source>
</evidence>
<reference evidence="1 2" key="1">
    <citation type="submission" date="2020-03" db="EMBL/GenBank/DDBJ databases">
        <title>Hydrogenophaga sp. nov. isolated from cyanobacterial mat.</title>
        <authorList>
            <person name="Thorat V."/>
            <person name="Kirdat K."/>
            <person name="Tiwarekar B."/>
            <person name="Costa E.D."/>
            <person name="Yadav A."/>
        </authorList>
    </citation>
    <scope>NUCLEOTIDE SEQUENCE [LARGE SCALE GENOMIC DNA]</scope>
    <source>
        <strain evidence="1 2">BA0156</strain>
    </source>
</reference>
<dbReference type="EMBL" id="CP049989">
    <property type="protein sequence ID" value="QIM51074.1"/>
    <property type="molecule type" value="Genomic_DNA"/>
</dbReference>
<proteinExistence type="predicted"/>
<dbReference type="KEGG" id="hcz:G9Q37_02445"/>
<accession>A0A6G8ID05</accession>
<keyword evidence="2" id="KW-1185">Reference proteome</keyword>
<sequence>MSIDRLAPPGRWLCALGVYVLLAASANAERRWPELALPAAVSRSPITDGLELNGVPLRVQSLRSALSAPALAAALRASLGGAVVESRLGRQRVLGHAHGGFYTTVQIDEGEAASGGSRALLVTADLARAAGQREHQQALVRRWLQRLPAGSQLLSHTRARDGDRWSNQLVYRNGLSQALNARALGTAMKDLGMALRHTAETGRVLLFEGPGREALAVIGRLPDGRASVVLTTVTPREPLP</sequence>
<dbReference type="AlphaFoldDB" id="A0A6G8ID05"/>
<protein>
    <submittedName>
        <fullName evidence="1">Uncharacterized protein</fullName>
    </submittedName>
</protein>
<dbReference type="RefSeq" id="WP_166224086.1">
    <property type="nucleotide sequence ID" value="NZ_CP049989.1"/>
</dbReference>
<organism evidence="1 2">
    <name type="scientific">Hydrogenophaga crocea</name>
    <dbReference type="NCBI Taxonomy" id="2716225"/>
    <lineage>
        <taxon>Bacteria</taxon>
        <taxon>Pseudomonadati</taxon>
        <taxon>Pseudomonadota</taxon>
        <taxon>Betaproteobacteria</taxon>
        <taxon>Burkholderiales</taxon>
        <taxon>Comamonadaceae</taxon>
        <taxon>Hydrogenophaga</taxon>
    </lineage>
</organism>
<gene>
    <name evidence="1" type="ORF">G9Q37_02445</name>
</gene>
<dbReference type="Proteomes" id="UP000503162">
    <property type="component" value="Chromosome"/>
</dbReference>
<evidence type="ECO:0000313" key="1">
    <source>
        <dbReference type="EMBL" id="QIM51074.1"/>
    </source>
</evidence>
<name>A0A6G8ID05_9BURK</name>